<sequence>MKALVLQDDRSLRLVDRPRPVCAAPTDVLVRVAQTGVCGTDRGVLLGKFPARPGVVMGHEAIGEVAEIGTGVTTLKPGDRVVVDPTFYCGLCARCRRGALNFCLHKEGNELGIDRDGAFAPYLALDERFLHPVPDGLPDDRAVLIEPLACVLNNLEAARLRPADDVLVLGGGPIGVLTALVADHLASKVRLVERDPFRRSIAARYFAGVPGCAVRLCEPDAVDGPTASVVVDTVGSLLERACALAQPMGRVVVMGFDGNARGELRPLELLQRGLSIVGAGDYNGLIFPRAIELAQRLPLEGIVTHHVPIDDFPRALDALGLTTGYAGLKVVIQLAEVTQ</sequence>
<comment type="caution">
    <text evidence="6">The sequence shown here is derived from an EMBL/GenBank/DDBJ whole genome shotgun (WGS) entry which is preliminary data.</text>
</comment>
<dbReference type="PANTHER" id="PTHR43401:SF2">
    <property type="entry name" value="L-THREONINE 3-DEHYDROGENASE"/>
    <property type="match status" value="1"/>
</dbReference>
<proteinExistence type="predicted"/>
<dbReference type="InterPro" id="IPR050129">
    <property type="entry name" value="Zn_alcohol_dh"/>
</dbReference>
<dbReference type="PANTHER" id="PTHR43401">
    <property type="entry name" value="L-THREONINE 3-DEHYDROGENASE"/>
    <property type="match status" value="1"/>
</dbReference>
<evidence type="ECO:0000256" key="3">
    <source>
        <dbReference type="ARBA" id="ARBA00022833"/>
    </source>
</evidence>
<keyword evidence="7" id="KW-1185">Reference proteome</keyword>
<dbReference type="Gene3D" id="3.40.50.720">
    <property type="entry name" value="NAD(P)-binding Rossmann-like Domain"/>
    <property type="match status" value="1"/>
</dbReference>
<dbReference type="RefSeq" id="WP_173086298.1">
    <property type="nucleotide sequence ID" value="NZ_BAABJB010000008.1"/>
</dbReference>
<dbReference type="SUPFAM" id="SSF50129">
    <property type="entry name" value="GroES-like"/>
    <property type="match status" value="1"/>
</dbReference>
<evidence type="ECO:0000256" key="1">
    <source>
        <dbReference type="ARBA" id="ARBA00001947"/>
    </source>
</evidence>
<protein>
    <submittedName>
        <fullName evidence="6">Alcohol dehydrogenase</fullName>
    </submittedName>
</protein>
<gene>
    <name evidence="6" type="ORF">Prum_101850</name>
</gene>
<evidence type="ECO:0000313" key="6">
    <source>
        <dbReference type="EMBL" id="GFJ96543.1"/>
    </source>
</evidence>
<dbReference type="AlphaFoldDB" id="A0A6V8LH09"/>
<evidence type="ECO:0000313" key="7">
    <source>
        <dbReference type="Proteomes" id="UP000482960"/>
    </source>
</evidence>
<dbReference type="SUPFAM" id="SSF51735">
    <property type="entry name" value="NAD(P)-binding Rossmann-fold domains"/>
    <property type="match status" value="1"/>
</dbReference>
<reference evidence="6 7" key="2">
    <citation type="submission" date="2020-03" db="EMBL/GenBank/DDBJ databases">
        <authorList>
            <person name="Ichikawa N."/>
            <person name="Kimura A."/>
            <person name="Kitahashi Y."/>
            <person name="Uohara A."/>
        </authorList>
    </citation>
    <scope>NUCLEOTIDE SEQUENCE [LARGE SCALE GENOMIC DNA]</scope>
    <source>
        <strain evidence="6 7">NBRC 108638</strain>
    </source>
</reference>
<accession>A0A6V8LH09</accession>
<dbReference type="InterPro" id="IPR013154">
    <property type="entry name" value="ADH-like_N"/>
</dbReference>
<dbReference type="InterPro" id="IPR011032">
    <property type="entry name" value="GroES-like_sf"/>
</dbReference>
<dbReference type="PROSITE" id="PS00059">
    <property type="entry name" value="ADH_ZINC"/>
    <property type="match status" value="1"/>
</dbReference>
<evidence type="ECO:0000256" key="4">
    <source>
        <dbReference type="ARBA" id="ARBA00023002"/>
    </source>
</evidence>
<dbReference type="InterPro" id="IPR036291">
    <property type="entry name" value="NAD(P)-bd_dom_sf"/>
</dbReference>
<dbReference type="GO" id="GO:0016491">
    <property type="term" value="F:oxidoreductase activity"/>
    <property type="evidence" value="ECO:0007669"/>
    <property type="project" value="UniProtKB-KW"/>
</dbReference>
<reference evidence="6 7" key="1">
    <citation type="submission" date="2020-03" db="EMBL/GenBank/DDBJ databases">
        <title>Whole genome shotgun sequence of Phytohabitans rumicis NBRC 108638.</title>
        <authorList>
            <person name="Komaki H."/>
            <person name="Tamura T."/>
        </authorList>
    </citation>
    <scope>NUCLEOTIDE SEQUENCE [LARGE SCALE GENOMIC DNA]</scope>
    <source>
        <strain evidence="6 7">NBRC 108638</strain>
    </source>
</reference>
<dbReference type="EMBL" id="BLPG01000002">
    <property type="protein sequence ID" value="GFJ96543.1"/>
    <property type="molecule type" value="Genomic_DNA"/>
</dbReference>
<evidence type="ECO:0000256" key="2">
    <source>
        <dbReference type="ARBA" id="ARBA00022723"/>
    </source>
</evidence>
<organism evidence="6 7">
    <name type="scientific">Phytohabitans rumicis</name>
    <dbReference type="NCBI Taxonomy" id="1076125"/>
    <lineage>
        <taxon>Bacteria</taxon>
        <taxon>Bacillati</taxon>
        <taxon>Actinomycetota</taxon>
        <taxon>Actinomycetes</taxon>
        <taxon>Micromonosporales</taxon>
        <taxon>Micromonosporaceae</taxon>
    </lineage>
</organism>
<dbReference type="InterPro" id="IPR002328">
    <property type="entry name" value="ADH_Zn_CS"/>
</dbReference>
<comment type="cofactor">
    <cofactor evidence="1">
        <name>Zn(2+)</name>
        <dbReference type="ChEBI" id="CHEBI:29105"/>
    </cofactor>
</comment>
<keyword evidence="3" id="KW-0862">Zinc</keyword>
<dbReference type="GO" id="GO:0008270">
    <property type="term" value="F:zinc ion binding"/>
    <property type="evidence" value="ECO:0007669"/>
    <property type="project" value="InterPro"/>
</dbReference>
<name>A0A6V8LH09_9ACTN</name>
<evidence type="ECO:0000259" key="5">
    <source>
        <dbReference type="Pfam" id="PF08240"/>
    </source>
</evidence>
<keyword evidence="2" id="KW-0479">Metal-binding</keyword>
<dbReference type="Gene3D" id="3.90.180.10">
    <property type="entry name" value="Medium-chain alcohol dehydrogenases, catalytic domain"/>
    <property type="match status" value="1"/>
</dbReference>
<dbReference type="Proteomes" id="UP000482960">
    <property type="component" value="Unassembled WGS sequence"/>
</dbReference>
<feature type="domain" description="Alcohol dehydrogenase-like N-terminal" evidence="5">
    <location>
        <begin position="25"/>
        <end position="135"/>
    </location>
</feature>
<keyword evidence="4" id="KW-0560">Oxidoreductase</keyword>
<dbReference type="Pfam" id="PF08240">
    <property type="entry name" value="ADH_N"/>
    <property type="match status" value="1"/>
</dbReference>